<gene>
    <name evidence="2" type="ORF">ASPCADRAFT_209298</name>
</gene>
<protein>
    <submittedName>
        <fullName evidence="2">Uncharacterized protein</fullName>
    </submittedName>
</protein>
<proteinExistence type="predicted"/>
<reference evidence="3" key="1">
    <citation type="journal article" date="2017" name="Genome Biol.">
        <title>Comparative genomics reveals high biological diversity and specific adaptations in the industrially and medically important fungal genus Aspergillus.</title>
        <authorList>
            <person name="de Vries R.P."/>
            <person name="Riley R."/>
            <person name="Wiebenga A."/>
            <person name="Aguilar-Osorio G."/>
            <person name="Amillis S."/>
            <person name="Uchima C.A."/>
            <person name="Anderluh G."/>
            <person name="Asadollahi M."/>
            <person name="Askin M."/>
            <person name="Barry K."/>
            <person name="Battaglia E."/>
            <person name="Bayram O."/>
            <person name="Benocci T."/>
            <person name="Braus-Stromeyer S.A."/>
            <person name="Caldana C."/>
            <person name="Canovas D."/>
            <person name="Cerqueira G.C."/>
            <person name="Chen F."/>
            <person name="Chen W."/>
            <person name="Choi C."/>
            <person name="Clum A."/>
            <person name="Dos Santos R.A."/>
            <person name="Damasio A.R."/>
            <person name="Diallinas G."/>
            <person name="Emri T."/>
            <person name="Fekete E."/>
            <person name="Flipphi M."/>
            <person name="Freyberg S."/>
            <person name="Gallo A."/>
            <person name="Gournas C."/>
            <person name="Habgood R."/>
            <person name="Hainaut M."/>
            <person name="Harispe M.L."/>
            <person name="Henrissat B."/>
            <person name="Hilden K.S."/>
            <person name="Hope R."/>
            <person name="Hossain A."/>
            <person name="Karabika E."/>
            <person name="Karaffa L."/>
            <person name="Karanyi Z."/>
            <person name="Krasevec N."/>
            <person name="Kuo A."/>
            <person name="Kusch H."/>
            <person name="LaButti K."/>
            <person name="Lagendijk E.L."/>
            <person name="Lapidus A."/>
            <person name="Levasseur A."/>
            <person name="Lindquist E."/>
            <person name="Lipzen A."/>
            <person name="Logrieco A.F."/>
            <person name="MacCabe A."/>
            <person name="Maekelae M.R."/>
            <person name="Malavazi I."/>
            <person name="Melin P."/>
            <person name="Meyer V."/>
            <person name="Mielnichuk N."/>
            <person name="Miskei M."/>
            <person name="Molnar A.P."/>
            <person name="Mule G."/>
            <person name="Ngan C.Y."/>
            <person name="Orejas M."/>
            <person name="Orosz E."/>
            <person name="Ouedraogo J.P."/>
            <person name="Overkamp K.M."/>
            <person name="Park H.-S."/>
            <person name="Perrone G."/>
            <person name="Piumi F."/>
            <person name="Punt P.J."/>
            <person name="Ram A.F."/>
            <person name="Ramon A."/>
            <person name="Rauscher S."/>
            <person name="Record E."/>
            <person name="Riano-Pachon D.M."/>
            <person name="Robert V."/>
            <person name="Roehrig J."/>
            <person name="Ruller R."/>
            <person name="Salamov A."/>
            <person name="Salih N.S."/>
            <person name="Samson R.A."/>
            <person name="Sandor E."/>
            <person name="Sanguinetti M."/>
            <person name="Schuetze T."/>
            <person name="Sepcic K."/>
            <person name="Shelest E."/>
            <person name="Sherlock G."/>
            <person name="Sophianopoulou V."/>
            <person name="Squina F.M."/>
            <person name="Sun H."/>
            <person name="Susca A."/>
            <person name="Todd R.B."/>
            <person name="Tsang A."/>
            <person name="Unkles S.E."/>
            <person name="van de Wiele N."/>
            <person name="van Rossen-Uffink D."/>
            <person name="Oliveira J.V."/>
            <person name="Vesth T.C."/>
            <person name="Visser J."/>
            <person name="Yu J.-H."/>
            <person name="Zhou M."/>
            <person name="Andersen M.R."/>
            <person name="Archer D.B."/>
            <person name="Baker S.E."/>
            <person name="Benoit I."/>
            <person name="Brakhage A.A."/>
            <person name="Braus G.H."/>
            <person name="Fischer R."/>
            <person name="Frisvad J.C."/>
            <person name="Goldman G.H."/>
            <person name="Houbraken J."/>
            <person name="Oakley B."/>
            <person name="Pocsi I."/>
            <person name="Scazzocchio C."/>
            <person name="Seiboth B."/>
            <person name="vanKuyk P.A."/>
            <person name="Wortman J."/>
            <person name="Dyer P.S."/>
            <person name="Grigoriev I.V."/>
        </authorList>
    </citation>
    <scope>NUCLEOTIDE SEQUENCE [LARGE SCALE GENOMIC DNA]</scope>
    <source>
        <strain evidence="3">ITEM 5010</strain>
    </source>
</reference>
<feature type="region of interest" description="Disordered" evidence="1">
    <location>
        <begin position="71"/>
        <end position="105"/>
    </location>
</feature>
<dbReference type="OMA" id="YKKAMGH"/>
<dbReference type="Proteomes" id="UP000188318">
    <property type="component" value="Unassembled WGS sequence"/>
</dbReference>
<sequence>MPRNHSRPRTTAPRDRRRWGWGIHGKALKKGPIQTPPQCQDEDIKPHVPRFSLKDGKNILAFMMDSRIQEQRDVCSPSAQDGHSKAPEPQPGEVPRATPLDVPVGNVGGFQGLRSGFQHSEERERLTDALHSIFRTRGNLLHPEAQQDAAQCDYIYDVHMYKSDHTPLLRRMVVDFETDVCIIHDELYRALKIPIKPYKGSPISVVGRTEKATPLGKVRATWKMPKDENLYCAEFLVMHGVEFDILLGTSTVRELGLYRRDPALASRLHAADQQKT</sequence>
<keyword evidence="3" id="KW-1185">Reference proteome</keyword>
<dbReference type="EMBL" id="KV907504">
    <property type="protein sequence ID" value="OOF93366.1"/>
    <property type="molecule type" value="Genomic_DNA"/>
</dbReference>
<dbReference type="AlphaFoldDB" id="A0A1R3RFV9"/>
<accession>A0A1R3RFV9</accession>
<dbReference type="VEuPathDB" id="FungiDB:ASPCADRAFT_209298"/>
<evidence type="ECO:0000313" key="2">
    <source>
        <dbReference type="EMBL" id="OOF93366.1"/>
    </source>
</evidence>
<dbReference type="OrthoDB" id="4500700at2759"/>
<name>A0A1R3RFV9_ASPC5</name>
<evidence type="ECO:0000313" key="3">
    <source>
        <dbReference type="Proteomes" id="UP000188318"/>
    </source>
</evidence>
<feature type="region of interest" description="Disordered" evidence="1">
    <location>
        <begin position="1"/>
        <end position="44"/>
    </location>
</feature>
<organism evidence="2 3">
    <name type="scientific">Aspergillus carbonarius (strain ITEM 5010)</name>
    <dbReference type="NCBI Taxonomy" id="602072"/>
    <lineage>
        <taxon>Eukaryota</taxon>
        <taxon>Fungi</taxon>
        <taxon>Dikarya</taxon>
        <taxon>Ascomycota</taxon>
        <taxon>Pezizomycotina</taxon>
        <taxon>Eurotiomycetes</taxon>
        <taxon>Eurotiomycetidae</taxon>
        <taxon>Eurotiales</taxon>
        <taxon>Aspergillaceae</taxon>
        <taxon>Aspergillus</taxon>
        <taxon>Aspergillus subgen. Circumdati</taxon>
    </lineage>
</organism>
<evidence type="ECO:0000256" key="1">
    <source>
        <dbReference type="SAM" id="MobiDB-lite"/>
    </source>
</evidence>